<feature type="non-terminal residue" evidence="4">
    <location>
        <position position="1"/>
    </location>
</feature>
<keyword evidence="2" id="KW-0812">Transmembrane</keyword>
<evidence type="ECO:0000313" key="4">
    <source>
        <dbReference type="EMBL" id="GKT25769.1"/>
    </source>
</evidence>
<keyword evidence="1" id="KW-1015">Disulfide bond</keyword>
<dbReference type="InterPro" id="IPR032675">
    <property type="entry name" value="LRR_dom_sf"/>
</dbReference>
<dbReference type="PROSITE" id="PS51450">
    <property type="entry name" value="LRR"/>
    <property type="match status" value="1"/>
</dbReference>
<feature type="disulfide bond" evidence="1">
    <location>
        <begin position="187"/>
        <end position="196"/>
    </location>
</feature>
<sequence length="442" mass="46393">VGDCETVDGVVEQPLASSLSTLVLSNNNIMDPSIIAQQPSFSSLTTLDLSQNSISDVTLVEDVIDSIGSLDTLDVSENNIASCSDSVVDSSSNPCSTISTESSVLIYSNQTADAICGDTTTSCDYVNNFVCGVNSSGESACVCATGFYLGTATSTCVAADDGVCDTCGGERGECVYSSDLSTTVCECFDGWFGDECSSQCPTDSNGNVCSSNGTCNYAFSMCSCSNDTFFGSACQLKCVAEVDCSGNGTCKFTTENGLELVTCQCNDGFGGDSCENVISSSMETWVLVLIICGSVAVVCVVVVIIVKCSCSSKSSKKKSAHKRKNVSGQNSRDLPEMQMVSNPMFRKSTIPPHQQVPQPLPVIETQQQPIHPQPVDIPIIPTGSGTLSGDRIVSDPSMPPTPMPTGLVGSTPIPGDHDTTHVQEYDHMEPIMSGEIETIEQV</sequence>
<gene>
    <name evidence="4" type="ORF">ADUPG1_013140</name>
</gene>
<dbReference type="SMART" id="SM00181">
    <property type="entry name" value="EGF"/>
    <property type="match status" value="2"/>
</dbReference>
<protein>
    <recommendedName>
        <fullName evidence="3">EGF-like domain-containing protein</fullName>
    </recommendedName>
</protein>
<feature type="domain" description="EGF-like" evidence="3">
    <location>
        <begin position="235"/>
        <end position="275"/>
    </location>
</feature>
<dbReference type="InterPro" id="IPR001611">
    <property type="entry name" value="Leu-rich_rpt"/>
</dbReference>
<dbReference type="SUPFAM" id="SSF52075">
    <property type="entry name" value="Outer arm dynein light chain 1"/>
    <property type="match status" value="1"/>
</dbReference>
<dbReference type="Proteomes" id="UP001057375">
    <property type="component" value="Unassembled WGS sequence"/>
</dbReference>
<reference evidence="4" key="1">
    <citation type="submission" date="2022-03" db="EMBL/GenBank/DDBJ databases">
        <title>Draft genome sequence of Aduncisulcus paluster, a free-living microaerophilic Fornicata.</title>
        <authorList>
            <person name="Yuyama I."/>
            <person name="Kume K."/>
            <person name="Tamura T."/>
            <person name="Inagaki Y."/>
            <person name="Hashimoto T."/>
        </authorList>
    </citation>
    <scope>NUCLEOTIDE SEQUENCE</scope>
    <source>
        <strain evidence="4">NY0171</strain>
    </source>
</reference>
<dbReference type="Gene3D" id="3.80.10.10">
    <property type="entry name" value="Ribonuclease Inhibitor"/>
    <property type="match status" value="1"/>
</dbReference>
<dbReference type="PROSITE" id="PS50026">
    <property type="entry name" value="EGF_3"/>
    <property type="match status" value="2"/>
</dbReference>
<proteinExistence type="predicted"/>
<feature type="transmembrane region" description="Helical" evidence="2">
    <location>
        <begin position="285"/>
        <end position="306"/>
    </location>
</feature>
<keyword evidence="2" id="KW-1133">Transmembrane helix</keyword>
<evidence type="ECO:0000256" key="1">
    <source>
        <dbReference type="PROSITE-ProRule" id="PRU00076"/>
    </source>
</evidence>
<name>A0ABQ5K1V7_9EUKA</name>
<evidence type="ECO:0000256" key="2">
    <source>
        <dbReference type="SAM" id="Phobius"/>
    </source>
</evidence>
<evidence type="ECO:0000313" key="5">
    <source>
        <dbReference type="Proteomes" id="UP001057375"/>
    </source>
</evidence>
<feature type="disulfide bond" evidence="1">
    <location>
        <begin position="265"/>
        <end position="274"/>
    </location>
</feature>
<keyword evidence="2" id="KW-0472">Membrane</keyword>
<feature type="domain" description="EGF-like" evidence="3">
    <location>
        <begin position="160"/>
        <end position="197"/>
    </location>
</feature>
<dbReference type="InterPro" id="IPR000742">
    <property type="entry name" value="EGF"/>
</dbReference>
<evidence type="ECO:0000259" key="3">
    <source>
        <dbReference type="PROSITE" id="PS50026"/>
    </source>
</evidence>
<organism evidence="4 5">
    <name type="scientific">Aduncisulcus paluster</name>
    <dbReference type="NCBI Taxonomy" id="2918883"/>
    <lineage>
        <taxon>Eukaryota</taxon>
        <taxon>Metamonada</taxon>
        <taxon>Carpediemonas-like organisms</taxon>
        <taxon>Aduncisulcus</taxon>
    </lineage>
</organism>
<dbReference type="PROSITE" id="PS01186">
    <property type="entry name" value="EGF_2"/>
    <property type="match status" value="1"/>
</dbReference>
<keyword evidence="5" id="KW-1185">Reference proteome</keyword>
<dbReference type="EMBL" id="BQXS01012611">
    <property type="protein sequence ID" value="GKT25769.1"/>
    <property type="molecule type" value="Genomic_DNA"/>
</dbReference>
<accession>A0ABQ5K1V7</accession>
<dbReference type="PROSITE" id="PS00022">
    <property type="entry name" value="EGF_1"/>
    <property type="match status" value="2"/>
</dbReference>
<dbReference type="Gene3D" id="2.170.300.10">
    <property type="entry name" value="Tie2 ligand-binding domain superfamily"/>
    <property type="match status" value="1"/>
</dbReference>
<keyword evidence="1" id="KW-0245">EGF-like domain</keyword>
<feature type="disulfide bond" evidence="1">
    <location>
        <begin position="164"/>
        <end position="174"/>
    </location>
</feature>
<comment type="caution">
    <text evidence="4">The sequence shown here is derived from an EMBL/GenBank/DDBJ whole genome shotgun (WGS) entry which is preliminary data.</text>
</comment>
<comment type="caution">
    <text evidence="1">Lacks conserved residue(s) required for the propagation of feature annotation.</text>
</comment>